<sequence length="108" mass="13070">MKDELLEFFAKSRNNISDKIFNFVKNSKKKTIFLEETPDCRIICDKTIATQIYEKLFLKDDILFVEYKYGKGFKPCEYQNFTEELDRFSVDEIYEIIIRIKTQPKNRF</sequence>
<dbReference type="Proteomes" id="UP000069632">
    <property type="component" value="Unassembled WGS sequence"/>
</dbReference>
<protein>
    <submittedName>
        <fullName evidence="1">Uncharacterized protein</fullName>
    </submittedName>
</protein>
<organism evidence="1 2">
    <name type="scientific">Campylobacter geochelonis</name>
    <dbReference type="NCBI Taxonomy" id="1780362"/>
    <lineage>
        <taxon>Bacteria</taxon>
        <taxon>Pseudomonadati</taxon>
        <taxon>Campylobacterota</taxon>
        <taxon>Epsilonproteobacteria</taxon>
        <taxon>Campylobacterales</taxon>
        <taxon>Campylobacteraceae</taxon>
        <taxon>Campylobacter</taxon>
    </lineage>
</organism>
<keyword evidence="2" id="KW-1185">Reference proteome</keyword>
<name>A0A128EBG2_9BACT</name>
<dbReference type="AlphaFoldDB" id="A0A128EBG2"/>
<dbReference type="EMBL" id="FIZP01000001">
    <property type="protein sequence ID" value="CZE46334.1"/>
    <property type="molecule type" value="Genomic_DNA"/>
</dbReference>
<reference evidence="1 2" key="1">
    <citation type="submission" date="2016-02" db="EMBL/GenBank/DDBJ databases">
        <authorList>
            <consortium name="Pathogen Informatics"/>
        </authorList>
    </citation>
    <scope>NUCLEOTIDE SEQUENCE [LARGE SCALE GENOMIC DNA]</scope>
    <source>
        <strain evidence="1 2">RC20</strain>
    </source>
</reference>
<evidence type="ECO:0000313" key="1">
    <source>
        <dbReference type="EMBL" id="CZE46334.1"/>
    </source>
</evidence>
<gene>
    <name evidence="1" type="ORF">ERS672216_00312</name>
</gene>
<evidence type="ECO:0000313" key="2">
    <source>
        <dbReference type="Proteomes" id="UP000069632"/>
    </source>
</evidence>
<proteinExistence type="predicted"/>
<dbReference type="RefSeq" id="WP_075494279.1">
    <property type="nucleotide sequence ID" value="NZ_CP053844.1"/>
</dbReference>
<accession>A0A128EBG2</accession>